<dbReference type="SUPFAM" id="SSF82919">
    <property type="entry name" value="Zn-finger domain of Sec23/24"/>
    <property type="match status" value="1"/>
</dbReference>
<keyword evidence="10" id="KW-0963">Cytoplasm</keyword>
<evidence type="ECO:0000256" key="7">
    <source>
        <dbReference type="ARBA" id="ARBA00022927"/>
    </source>
</evidence>
<feature type="domain" description="Zinc finger Sec23/Sec24-type" evidence="11">
    <location>
        <begin position="61"/>
        <end position="101"/>
    </location>
</feature>
<protein>
    <recommendedName>
        <fullName evidence="10">Protein transport protein SEC23</fullName>
    </recommendedName>
</protein>
<organism evidence="15">
    <name type="scientific">Soboliphyme baturini</name>
    <dbReference type="NCBI Taxonomy" id="241478"/>
    <lineage>
        <taxon>Eukaryota</taxon>
        <taxon>Metazoa</taxon>
        <taxon>Ecdysozoa</taxon>
        <taxon>Nematoda</taxon>
        <taxon>Enoplea</taxon>
        <taxon>Dorylaimia</taxon>
        <taxon>Dioctophymatida</taxon>
        <taxon>Dioctophymatoidea</taxon>
        <taxon>Soboliphymatidae</taxon>
        <taxon>Soboliphyme</taxon>
    </lineage>
</organism>
<evidence type="ECO:0000256" key="10">
    <source>
        <dbReference type="RuleBase" id="RU365030"/>
    </source>
</evidence>
<dbReference type="EMBL" id="UZAM01016282">
    <property type="protein sequence ID" value="VDP42568.1"/>
    <property type="molecule type" value="Genomic_DNA"/>
</dbReference>
<dbReference type="InterPro" id="IPR036174">
    <property type="entry name" value="Znf_Sec23_Sec24_sf"/>
</dbReference>
<dbReference type="SUPFAM" id="SSF53300">
    <property type="entry name" value="vWA-like"/>
    <property type="match status" value="1"/>
</dbReference>
<dbReference type="InterPro" id="IPR037364">
    <property type="entry name" value="Sec23"/>
</dbReference>
<reference evidence="13 14" key="2">
    <citation type="submission" date="2018-11" db="EMBL/GenBank/DDBJ databases">
        <authorList>
            <consortium name="Pathogen Informatics"/>
        </authorList>
    </citation>
    <scope>NUCLEOTIDE SEQUENCE [LARGE SCALE GENOMIC DNA]</scope>
</reference>
<dbReference type="WBParaSite" id="SBAD_0001213001-mRNA-1">
    <property type="protein sequence ID" value="SBAD_0001213001-mRNA-1"/>
    <property type="gene ID" value="SBAD_0001213001"/>
</dbReference>
<dbReference type="Gene3D" id="3.40.50.410">
    <property type="entry name" value="von Willebrand factor, type A domain"/>
    <property type="match status" value="1"/>
</dbReference>
<evidence type="ECO:0000256" key="6">
    <source>
        <dbReference type="ARBA" id="ARBA00022892"/>
    </source>
</evidence>
<dbReference type="InterPro" id="IPR006896">
    <property type="entry name" value="Sec23/24_trunk_dom"/>
</dbReference>
<dbReference type="FunFam" id="2.30.30.380:FF:000001">
    <property type="entry name" value="Protein transport protein SEC23"/>
    <property type="match status" value="1"/>
</dbReference>
<dbReference type="GO" id="GO:0030127">
    <property type="term" value="C:COPII vesicle coat"/>
    <property type="evidence" value="ECO:0007669"/>
    <property type="project" value="InterPro"/>
</dbReference>
<dbReference type="Proteomes" id="UP000270296">
    <property type="component" value="Unassembled WGS sequence"/>
</dbReference>
<evidence type="ECO:0000256" key="8">
    <source>
        <dbReference type="ARBA" id="ARBA00023136"/>
    </source>
</evidence>
<feature type="domain" description="Sec23/Sec24 trunk" evidence="12">
    <location>
        <begin position="130"/>
        <end position="184"/>
    </location>
</feature>
<dbReference type="GO" id="GO:0090110">
    <property type="term" value="P:COPII-coated vesicle cargo loading"/>
    <property type="evidence" value="ECO:0007669"/>
    <property type="project" value="TreeGrafter"/>
</dbReference>
<evidence type="ECO:0000259" key="11">
    <source>
        <dbReference type="Pfam" id="PF04810"/>
    </source>
</evidence>
<keyword evidence="7 10" id="KW-0653">Protein transport</keyword>
<dbReference type="GO" id="GO:0006886">
    <property type="term" value="P:intracellular protein transport"/>
    <property type="evidence" value="ECO:0007669"/>
    <property type="project" value="InterPro"/>
</dbReference>
<keyword evidence="14" id="KW-1185">Reference proteome</keyword>
<evidence type="ECO:0000256" key="2">
    <source>
        <dbReference type="ARBA" id="ARBA00022448"/>
    </source>
</evidence>
<reference evidence="15" key="1">
    <citation type="submission" date="2016-06" db="UniProtKB">
        <authorList>
            <consortium name="WormBaseParasite"/>
        </authorList>
    </citation>
    <scope>IDENTIFICATION</scope>
</reference>
<keyword evidence="5 10" id="KW-0862">Zinc</keyword>
<evidence type="ECO:0000256" key="3">
    <source>
        <dbReference type="ARBA" id="ARBA00022723"/>
    </source>
</evidence>
<evidence type="ECO:0000256" key="1">
    <source>
        <dbReference type="ARBA" id="ARBA00009210"/>
    </source>
</evidence>
<evidence type="ECO:0000256" key="4">
    <source>
        <dbReference type="ARBA" id="ARBA00022824"/>
    </source>
</evidence>
<evidence type="ECO:0000313" key="15">
    <source>
        <dbReference type="WBParaSite" id="SBAD_0001213001-mRNA-1"/>
    </source>
</evidence>
<dbReference type="Pfam" id="PF04810">
    <property type="entry name" value="zf-Sec23_Sec24"/>
    <property type="match status" value="1"/>
</dbReference>
<keyword evidence="4 10" id="KW-0256">Endoplasmic reticulum</keyword>
<dbReference type="GO" id="GO:0005789">
    <property type="term" value="C:endoplasmic reticulum membrane"/>
    <property type="evidence" value="ECO:0007669"/>
    <property type="project" value="UniProtKB-SubCell"/>
</dbReference>
<dbReference type="GO" id="GO:0008270">
    <property type="term" value="F:zinc ion binding"/>
    <property type="evidence" value="ECO:0007669"/>
    <property type="project" value="InterPro"/>
</dbReference>
<keyword evidence="3 10" id="KW-0479">Metal-binding</keyword>
<dbReference type="AlphaFoldDB" id="A0A183J790"/>
<dbReference type="InterPro" id="IPR006895">
    <property type="entry name" value="Znf_Sec23_Sec24"/>
</dbReference>
<evidence type="ECO:0000256" key="5">
    <source>
        <dbReference type="ARBA" id="ARBA00022833"/>
    </source>
</evidence>
<dbReference type="InterPro" id="IPR036465">
    <property type="entry name" value="vWFA_dom_sf"/>
</dbReference>
<comment type="subcellular location">
    <subcellularLocation>
        <location evidence="10">Cytoplasmic vesicle</location>
        <location evidence="10">COPII-coated vesicle membrane</location>
        <topology evidence="10">Peripheral membrane protein</topology>
        <orientation evidence="10">Cytoplasmic side</orientation>
    </subcellularLocation>
    <subcellularLocation>
        <location evidence="10">Endoplasmic reticulum membrane</location>
        <topology evidence="10">Peripheral membrane protein</topology>
        <orientation evidence="10">Cytoplasmic side</orientation>
    </subcellularLocation>
</comment>
<proteinExistence type="inferred from homology"/>
<keyword evidence="6 10" id="KW-0931">ER-Golgi transport</keyword>
<evidence type="ECO:0000259" key="12">
    <source>
        <dbReference type="Pfam" id="PF04811"/>
    </source>
</evidence>
<dbReference type="Pfam" id="PF04811">
    <property type="entry name" value="Sec23_trunk"/>
    <property type="match status" value="1"/>
</dbReference>
<keyword evidence="9 10" id="KW-0968">Cytoplasmic vesicle</keyword>
<sequence>MSWAEFIRSQEEIDGVRFDWNVWPHSRIEAQRLVVPIGCLFTPLKERPQDAAQPPPLNYDPVLCSRPTCKAVLNPYAQVDYRNKQWVCPLCFQRNPFPSHYAQIAEDNLPPEMIPQFTTVEYTLTRATTLPPIFLFVVDTCVSKEELVALKASLLTALSLLPPESTVGLITFGRMVQIHEIGTEGISRAYVFKGTK</sequence>
<keyword evidence="8 10" id="KW-0472">Membrane</keyword>
<gene>
    <name evidence="13" type="ORF">SBAD_LOCUS11738</name>
</gene>
<dbReference type="Gene3D" id="2.30.30.380">
    <property type="entry name" value="Zn-finger domain of Sec23/24"/>
    <property type="match status" value="1"/>
</dbReference>
<dbReference type="PANTHER" id="PTHR11141">
    <property type="entry name" value="PROTEIN TRANSPORT PROTEIN SEC23"/>
    <property type="match status" value="1"/>
</dbReference>
<keyword evidence="2 10" id="KW-0813">Transport</keyword>
<evidence type="ECO:0000256" key="9">
    <source>
        <dbReference type="ARBA" id="ARBA00023329"/>
    </source>
</evidence>
<evidence type="ECO:0000313" key="14">
    <source>
        <dbReference type="Proteomes" id="UP000270296"/>
    </source>
</evidence>
<comment type="function">
    <text evidence="10">Component of the coat protein complex II (COPII) which promotes the formation of transport vesicles from the endoplasmic reticulum (ER). The coat has two main functions, the physical deformation of the endoplasmic reticulum membrane into vesicles and the selection of cargo molecules.</text>
</comment>
<accession>A0A183J790</accession>
<evidence type="ECO:0000313" key="13">
    <source>
        <dbReference type="EMBL" id="VDP42568.1"/>
    </source>
</evidence>
<dbReference type="OrthoDB" id="10256289at2759"/>
<dbReference type="GO" id="GO:0005096">
    <property type="term" value="F:GTPase activator activity"/>
    <property type="evidence" value="ECO:0007669"/>
    <property type="project" value="TreeGrafter"/>
</dbReference>
<name>A0A183J790_9BILA</name>
<comment type="similarity">
    <text evidence="1 10">Belongs to the SEC23/SEC24 family. SEC23 subfamily.</text>
</comment>
<dbReference type="GO" id="GO:0070971">
    <property type="term" value="C:endoplasmic reticulum exit site"/>
    <property type="evidence" value="ECO:0007669"/>
    <property type="project" value="TreeGrafter"/>
</dbReference>
<dbReference type="PANTHER" id="PTHR11141:SF0">
    <property type="entry name" value="PROTEIN TRANSPORT PROTEIN SEC23"/>
    <property type="match status" value="1"/>
</dbReference>